<sequence length="482" mass="54646">MGNKCLKAAVKPEEASRIIYPITYSECDDSEYLQLHSHYKSNAVKTTKYTWYNFIFKNFWEQLHTFANVFFIFIVILNFMPHVEAFAREVAPVPVLIVLTLTGVIDAIEDIRRYMLDKKVNDSIAQGRYVETTWDTIHPGDFVRLRSNEIIPADILVLSSSDVSGVCHIETASLDGENNLKQREVVTNPAYGGYNKPFLPSKFCARVEVEAPNSEIYHFSGKIHTSGEPIPLRKQNLLLRGCALRNTECVEGMVVYAGHETKAMLNNTGPRFKQSKLEIRMNRDIMYCVVILAVVCLTAAVGSFIWQQSFPATNVLFLALSPNSSIIPLPLYVTLKFVKAIQLWFMAKDAEMIDPETQKGVEVHAFNIPEDLGQVEFVFCDKTGTLTENKMDFRRASVNGHQYYFRNNFSASRKSPGSQPCGPRKKEPTSFMVQLLKAVFWPRKNQPTQFNYFMTSFSGNGELGILSLSCFVIVRVAMVAWI</sequence>
<evidence type="ECO:0000313" key="8">
    <source>
        <dbReference type="EMBL" id="KAL3319141.1"/>
    </source>
</evidence>
<dbReference type="PANTHER" id="PTHR24092:SF218">
    <property type="entry name" value="PHOSPHOLIPID-TRANSPORTING ATPASE"/>
    <property type="match status" value="1"/>
</dbReference>
<dbReference type="GO" id="GO:0016020">
    <property type="term" value="C:membrane"/>
    <property type="evidence" value="ECO:0007669"/>
    <property type="project" value="UniProtKB-SubCell"/>
</dbReference>
<name>A0ABD2QHY1_9PLAT</name>
<dbReference type="Proteomes" id="UP001626550">
    <property type="component" value="Unassembled WGS sequence"/>
</dbReference>
<evidence type="ECO:0000313" key="9">
    <source>
        <dbReference type="Proteomes" id="UP001626550"/>
    </source>
</evidence>
<accession>A0ABD2QHY1</accession>
<comment type="caution">
    <text evidence="8">The sequence shown here is derived from an EMBL/GenBank/DDBJ whole genome shotgun (WGS) entry which is preliminary data.</text>
</comment>
<dbReference type="Pfam" id="PF16209">
    <property type="entry name" value="PhoLip_ATPase_N"/>
    <property type="match status" value="1"/>
</dbReference>
<dbReference type="AlphaFoldDB" id="A0ABD2QHY1"/>
<dbReference type="Gene3D" id="2.70.150.10">
    <property type="entry name" value="Calcium-transporting ATPase, cytoplasmic transduction domain A"/>
    <property type="match status" value="1"/>
</dbReference>
<keyword evidence="4 5" id="KW-0472">Membrane</keyword>
<dbReference type="Pfam" id="PF00122">
    <property type="entry name" value="E1-E2_ATPase"/>
    <property type="match status" value="1"/>
</dbReference>
<comment type="subcellular location">
    <subcellularLocation>
        <location evidence="1">Membrane</location>
    </subcellularLocation>
</comment>
<feature type="domain" description="P-type ATPase N-terminal" evidence="7">
    <location>
        <begin position="29"/>
        <end position="88"/>
    </location>
</feature>
<dbReference type="PANTHER" id="PTHR24092">
    <property type="entry name" value="PROBABLE PHOSPHOLIPID-TRANSPORTING ATPASE"/>
    <property type="match status" value="1"/>
</dbReference>
<feature type="transmembrane region" description="Helical" evidence="5">
    <location>
        <begin position="463"/>
        <end position="481"/>
    </location>
</feature>
<keyword evidence="9" id="KW-1185">Reference proteome</keyword>
<feature type="transmembrane region" description="Helical" evidence="5">
    <location>
        <begin position="86"/>
        <end position="108"/>
    </location>
</feature>
<reference evidence="8 9" key="1">
    <citation type="submission" date="2024-11" db="EMBL/GenBank/DDBJ databases">
        <title>Adaptive evolution of stress response genes in parasites aligns with host niche diversity.</title>
        <authorList>
            <person name="Hahn C."/>
            <person name="Resl P."/>
        </authorList>
    </citation>
    <scope>NUCLEOTIDE SEQUENCE [LARGE SCALE GENOMIC DNA]</scope>
    <source>
        <strain evidence="8">EGGRZ-B1_66</strain>
        <tissue evidence="8">Body</tissue>
    </source>
</reference>
<feature type="domain" description="P-type ATPase A" evidence="6">
    <location>
        <begin position="124"/>
        <end position="193"/>
    </location>
</feature>
<evidence type="ECO:0000256" key="1">
    <source>
        <dbReference type="ARBA" id="ARBA00004370"/>
    </source>
</evidence>
<dbReference type="SUPFAM" id="SSF81653">
    <property type="entry name" value="Calcium ATPase, transduction domain A"/>
    <property type="match status" value="1"/>
</dbReference>
<evidence type="ECO:0000256" key="3">
    <source>
        <dbReference type="ARBA" id="ARBA00022989"/>
    </source>
</evidence>
<proteinExistence type="predicted"/>
<dbReference type="FunFam" id="2.70.150.10:FF:000054">
    <property type="entry name" value="Phospholipid-transporting ATPase"/>
    <property type="match status" value="1"/>
</dbReference>
<evidence type="ECO:0000256" key="2">
    <source>
        <dbReference type="ARBA" id="ARBA00022692"/>
    </source>
</evidence>
<evidence type="ECO:0008006" key="10">
    <source>
        <dbReference type="Google" id="ProtNLM"/>
    </source>
</evidence>
<evidence type="ECO:0000259" key="6">
    <source>
        <dbReference type="Pfam" id="PF00122"/>
    </source>
</evidence>
<dbReference type="InterPro" id="IPR059000">
    <property type="entry name" value="ATPase_P-type_domA"/>
</dbReference>
<dbReference type="InterPro" id="IPR032631">
    <property type="entry name" value="P-type_ATPase_N"/>
</dbReference>
<dbReference type="InterPro" id="IPR018303">
    <property type="entry name" value="ATPase_P-typ_P_site"/>
</dbReference>
<feature type="transmembrane region" description="Helical" evidence="5">
    <location>
        <begin position="63"/>
        <end position="80"/>
    </location>
</feature>
<keyword evidence="2 5" id="KW-0812">Transmembrane</keyword>
<dbReference type="PROSITE" id="PS00154">
    <property type="entry name" value="ATPASE_E1_E2"/>
    <property type="match status" value="1"/>
</dbReference>
<feature type="transmembrane region" description="Helical" evidence="5">
    <location>
        <begin position="285"/>
        <end position="306"/>
    </location>
</feature>
<keyword evidence="3 5" id="KW-1133">Transmembrane helix</keyword>
<evidence type="ECO:0000256" key="5">
    <source>
        <dbReference type="SAM" id="Phobius"/>
    </source>
</evidence>
<dbReference type="EMBL" id="JBJKFK010000167">
    <property type="protein sequence ID" value="KAL3319141.1"/>
    <property type="molecule type" value="Genomic_DNA"/>
</dbReference>
<evidence type="ECO:0000256" key="4">
    <source>
        <dbReference type="ARBA" id="ARBA00023136"/>
    </source>
</evidence>
<dbReference type="SUPFAM" id="SSF81665">
    <property type="entry name" value="Calcium ATPase, transmembrane domain M"/>
    <property type="match status" value="1"/>
</dbReference>
<organism evidence="8 9">
    <name type="scientific">Cichlidogyrus casuarinus</name>
    <dbReference type="NCBI Taxonomy" id="1844966"/>
    <lineage>
        <taxon>Eukaryota</taxon>
        <taxon>Metazoa</taxon>
        <taxon>Spiralia</taxon>
        <taxon>Lophotrochozoa</taxon>
        <taxon>Platyhelminthes</taxon>
        <taxon>Monogenea</taxon>
        <taxon>Monopisthocotylea</taxon>
        <taxon>Dactylogyridea</taxon>
        <taxon>Ancyrocephalidae</taxon>
        <taxon>Cichlidogyrus</taxon>
    </lineage>
</organism>
<gene>
    <name evidence="8" type="ORF">Ciccas_002204</name>
</gene>
<feature type="transmembrane region" description="Helical" evidence="5">
    <location>
        <begin position="326"/>
        <end position="345"/>
    </location>
</feature>
<dbReference type="InterPro" id="IPR008250">
    <property type="entry name" value="ATPase_P-typ_transduc_dom_A_sf"/>
</dbReference>
<evidence type="ECO:0000259" key="7">
    <source>
        <dbReference type="Pfam" id="PF16209"/>
    </source>
</evidence>
<protein>
    <recommendedName>
        <fullName evidence="10">P-type ATPase N-terminal domain-containing protein</fullName>
    </recommendedName>
</protein>
<dbReference type="InterPro" id="IPR023298">
    <property type="entry name" value="ATPase_P-typ_TM_dom_sf"/>
</dbReference>